<evidence type="ECO:0000313" key="3">
    <source>
        <dbReference type="EnsemblPlants" id="KRH54619"/>
    </source>
</evidence>
<name>K7KW19_SOYBN</name>
<gene>
    <name evidence="2" type="ORF">GLYMA_06G198500</name>
</gene>
<dbReference type="HOGENOM" id="CLU_2965566_0_0_1"/>
<dbReference type="Gramene" id="KRH54619">
    <property type="protein sequence ID" value="KRH54619"/>
    <property type="gene ID" value="GLYMA_06G198500"/>
</dbReference>
<organism evidence="3">
    <name type="scientific">Glycine max</name>
    <name type="common">Soybean</name>
    <name type="synonym">Glycine hispida</name>
    <dbReference type="NCBI Taxonomy" id="3847"/>
    <lineage>
        <taxon>Eukaryota</taxon>
        <taxon>Viridiplantae</taxon>
        <taxon>Streptophyta</taxon>
        <taxon>Embryophyta</taxon>
        <taxon>Tracheophyta</taxon>
        <taxon>Spermatophyta</taxon>
        <taxon>Magnoliopsida</taxon>
        <taxon>eudicotyledons</taxon>
        <taxon>Gunneridae</taxon>
        <taxon>Pentapetalae</taxon>
        <taxon>rosids</taxon>
        <taxon>fabids</taxon>
        <taxon>Fabales</taxon>
        <taxon>Fabaceae</taxon>
        <taxon>Papilionoideae</taxon>
        <taxon>50 kb inversion clade</taxon>
        <taxon>NPAAA clade</taxon>
        <taxon>indigoferoid/millettioid clade</taxon>
        <taxon>Phaseoleae</taxon>
        <taxon>Glycine</taxon>
        <taxon>Glycine subgen. Soja</taxon>
    </lineage>
</organism>
<evidence type="ECO:0000256" key="1">
    <source>
        <dbReference type="SAM" id="SignalP"/>
    </source>
</evidence>
<evidence type="ECO:0000313" key="4">
    <source>
        <dbReference type="Proteomes" id="UP000008827"/>
    </source>
</evidence>
<protein>
    <submittedName>
        <fullName evidence="2 3">Uncharacterized protein</fullName>
    </submittedName>
</protein>
<dbReference type="PaxDb" id="3847-GLYMA06G21441.1"/>
<keyword evidence="4" id="KW-1185">Reference proteome</keyword>
<reference evidence="2 3" key="1">
    <citation type="journal article" date="2010" name="Nature">
        <title>Genome sequence of the palaeopolyploid soybean.</title>
        <authorList>
            <person name="Schmutz J."/>
            <person name="Cannon S.B."/>
            <person name="Schlueter J."/>
            <person name="Ma J."/>
            <person name="Mitros T."/>
            <person name="Nelson W."/>
            <person name="Hyten D.L."/>
            <person name="Song Q."/>
            <person name="Thelen J.J."/>
            <person name="Cheng J."/>
            <person name="Xu D."/>
            <person name="Hellsten U."/>
            <person name="May G.D."/>
            <person name="Yu Y."/>
            <person name="Sakurai T."/>
            <person name="Umezawa T."/>
            <person name="Bhattacharyya M.K."/>
            <person name="Sandhu D."/>
            <person name="Valliyodan B."/>
            <person name="Lindquist E."/>
            <person name="Peto M."/>
            <person name="Grant D."/>
            <person name="Shu S."/>
            <person name="Goodstein D."/>
            <person name="Barry K."/>
            <person name="Futrell-Griggs M."/>
            <person name="Abernathy B."/>
            <person name="Du J."/>
            <person name="Tian Z."/>
            <person name="Zhu L."/>
            <person name="Gill N."/>
            <person name="Joshi T."/>
            <person name="Libault M."/>
            <person name="Sethuraman A."/>
            <person name="Zhang X.-C."/>
            <person name="Shinozaki K."/>
            <person name="Nguyen H.T."/>
            <person name="Wing R.A."/>
            <person name="Cregan P."/>
            <person name="Specht J."/>
            <person name="Grimwood J."/>
            <person name="Rokhsar D."/>
            <person name="Stacey G."/>
            <person name="Shoemaker R.C."/>
            <person name="Jackson S.A."/>
        </authorList>
    </citation>
    <scope>NUCLEOTIDE SEQUENCE [LARGE SCALE GENOMIC DNA]</scope>
    <source>
        <strain evidence="3">cv. Williams 82</strain>
        <tissue evidence="2">Callus</tissue>
    </source>
</reference>
<dbReference type="EMBL" id="CM000839">
    <property type="protein sequence ID" value="KRH54619.1"/>
    <property type="molecule type" value="Genomic_DNA"/>
</dbReference>
<dbReference type="InParanoid" id="K7KW19"/>
<proteinExistence type="predicted"/>
<keyword evidence="1" id="KW-0732">Signal</keyword>
<feature type="signal peptide" evidence="1">
    <location>
        <begin position="1"/>
        <end position="26"/>
    </location>
</feature>
<feature type="chain" id="PRO_5014580886" evidence="1">
    <location>
        <begin position="27"/>
        <end position="59"/>
    </location>
</feature>
<sequence length="59" mass="6997">MWFCSNLIKGFFCLLIMLFDYEMVDALNSNLGSSLNFPLLLINRNQRLPHVHFHTRKIN</sequence>
<dbReference type="AlphaFoldDB" id="K7KW19"/>
<evidence type="ECO:0000313" key="2">
    <source>
        <dbReference type="EMBL" id="KRH54619.1"/>
    </source>
</evidence>
<dbReference type="Proteomes" id="UP000008827">
    <property type="component" value="Chromosome 6"/>
</dbReference>
<accession>K7KW19</accession>
<reference evidence="2" key="3">
    <citation type="submission" date="2018-07" db="EMBL/GenBank/DDBJ databases">
        <title>WGS assembly of Glycine max.</title>
        <authorList>
            <person name="Schmutz J."/>
            <person name="Cannon S."/>
            <person name="Schlueter J."/>
            <person name="Ma J."/>
            <person name="Mitros T."/>
            <person name="Nelson W."/>
            <person name="Hyten D."/>
            <person name="Song Q."/>
            <person name="Thelen J."/>
            <person name="Cheng J."/>
            <person name="Xu D."/>
            <person name="Hellsten U."/>
            <person name="May G."/>
            <person name="Yu Y."/>
            <person name="Sakurai T."/>
            <person name="Umezawa T."/>
            <person name="Bhattacharyya M."/>
            <person name="Sandhu D."/>
            <person name="Valliyodan B."/>
            <person name="Lindquist E."/>
            <person name="Peto M."/>
            <person name="Grant D."/>
            <person name="Shu S."/>
            <person name="Goodstein D."/>
            <person name="Barry K."/>
            <person name="Futrell-Griggs M."/>
            <person name="Abernathy B."/>
            <person name="Du J."/>
            <person name="Tian Z."/>
            <person name="Zhu L."/>
            <person name="Gill N."/>
            <person name="Joshi T."/>
            <person name="Libault M."/>
            <person name="Sethuraman A."/>
            <person name="Zhang X."/>
            <person name="Shinozaki K."/>
            <person name="Nguyen H."/>
            <person name="Wing R."/>
            <person name="Cregan P."/>
            <person name="Specht J."/>
            <person name="Grimwood J."/>
            <person name="Rokhsar D."/>
            <person name="Stacey G."/>
            <person name="Shoemaker R."/>
            <person name="Jackson S."/>
        </authorList>
    </citation>
    <scope>NUCLEOTIDE SEQUENCE</scope>
    <source>
        <tissue evidence="2">Callus</tissue>
    </source>
</reference>
<dbReference type="EnsemblPlants" id="KRH54619">
    <property type="protein sequence ID" value="KRH54619"/>
    <property type="gene ID" value="GLYMA_06G198500"/>
</dbReference>
<reference evidence="3" key="2">
    <citation type="submission" date="2018-02" db="UniProtKB">
        <authorList>
            <consortium name="EnsemblPlants"/>
        </authorList>
    </citation>
    <scope>IDENTIFICATION</scope>
    <source>
        <strain evidence="3">Williams 82</strain>
    </source>
</reference>